<evidence type="ECO:0000313" key="2">
    <source>
        <dbReference type="Proteomes" id="UP001207468"/>
    </source>
</evidence>
<proteinExistence type="predicted"/>
<sequence length="669" mass="73709">EAAKAACAADAITEGILDFIKFGNGQIAPAERRLFPSQEDDVASAETPVTLTLQGFFEALPRPLPEPVDEKSVAEINAPGWLNTLIQSARGGKLEHKFIWTTDTKLGTHGAVLRLTRPGEVRTYMVEPQFPKRADAKNAVCLAALAAGIGAHVRAISAALEAKISPGTRTLVMECVLPLLTTEYGRYWPNRFPEMFEYTKDRDACGCIMTLKLTEQPEERERRSWTVPTDFRNKNDAKIAVLQLAFEQGAIEFLRFRGELPPRGYKVELPPLREARKAKRKGTDGVEDEGESSKKKPKLISQAEQFLAATLPSKSTEVRASGSSDLSQGYAAMSTAAMLLPRPGYVDPKLEPGELPAEPPKLEPEYFSTPPSRRPPTQPYRQTREYSFRHSAELSRQPRCEPGRTYPYDPREHGRQYELGDAWHDGSGVYASDPYYASPPARHTEPWHASPSFPAHPDEDRYGRSRYDDGYDERGYGYDYEWDQYSDLPPHPVTGPAARGYHDFEGPNHDYSFAYEQSDAHARSHIEYPRHEAAEIPAVPMSMPQRGAPPSPPRVWEPGPHAGVVSGRRTGAARLQVLPPSPLPRSCIAALEPGPVAGAESAASSSWSSSSTPTPAGSLPNVQVANTEQPTPTSEPSLAAPSSKEELFELIHCSFSAHVRASTVYGRDE</sequence>
<name>A0ACC0TQY5_9AGAM</name>
<protein>
    <submittedName>
        <fullName evidence="1">Uncharacterized protein</fullName>
    </submittedName>
</protein>
<dbReference type="EMBL" id="JAGFNK010001562">
    <property type="protein sequence ID" value="KAI9430495.1"/>
    <property type="molecule type" value="Genomic_DNA"/>
</dbReference>
<organism evidence="1 2">
    <name type="scientific">Russula earlei</name>
    <dbReference type="NCBI Taxonomy" id="71964"/>
    <lineage>
        <taxon>Eukaryota</taxon>
        <taxon>Fungi</taxon>
        <taxon>Dikarya</taxon>
        <taxon>Basidiomycota</taxon>
        <taxon>Agaricomycotina</taxon>
        <taxon>Agaricomycetes</taxon>
        <taxon>Russulales</taxon>
        <taxon>Russulaceae</taxon>
        <taxon>Russula</taxon>
    </lineage>
</organism>
<evidence type="ECO:0000313" key="1">
    <source>
        <dbReference type="EMBL" id="KAI9430495.1"/>
    </source>
</evidence>
<feature type="non-terminal residue" evidence="1">
    <location>
        <position position="1"/>
    </location>
</feature>
<keyword evidence="2" id="KW-1185">Reference proteome</keyword>
<comment type="caution">
    <text evidence="1">The sequence shown here is derived from an EMBL/GenBank/DDBJ whole genome shotgun (WGS) entry which is preliminary data.</text>
</comment>
<accession>A0ACC0TQY5</accession>
<dbReference type="Proteomes" id="UP001207468">
    <property type="component" value="Unassembled WGS sequence"/>
</dbReference>
<reference evidence="1" key="1">
    <citation type="submission" date="2021-03" db="EMBL/GenBank/DDBJ databases">
        <title>Evolutionary priming and transition to the ectomycorrhizal habit in an iconic lineage of mushroom-forming fungi: is preadaptation a requirement?</title>
        <authorList>
            <consortium name="DOE Joint Genome Institute"/>
            <person name="Looney B.P."/>
            <person name="Miyauchi S."/>
            <person name="Morin E."/>
            <person name="Drula E."/>
            <person name="Courty P.E."/>
            <person name="Chicoki N."/>
            <person name="Fauchery L."/>
            <person name="Kohler A."/>
            <person name="Kuo A."/>
            <person name="LaButti K."/>
            <person name="Pangilinan J."/>
            <person name="Lipzen A."/>
            <person name="Riley R."/>
            <person name="Andreopoulos W."/>
            <person name="He G."/>
            <person name="Johnson J."/>
            <person name="Barry K.W."/>
            <person name="Grigoriev I.V."/>
            <person name="Nagy L."/>
            <person name="Hibbett D."/>
            <person name="Henrissat B."/>
            <person name="Matheny P.B."/>
            <person name="Labbe J."/>
            <person name="Martin A.F."/>
        </authorList>
    </citation>
    <scope>NUCLEOTIDE SEQUENCE</scope>
    <source>
        <strain evidence="1">BPL698</strain>
    </source>
</reference>
<gene>
    <name evidence="1" type="ORF">F5148DRAFT_195407</name>
</gene>